<dbReference type="STRING" id="140314.SAMN04488076_13116"/>
<dbReference type="InterPro" id="IPR014729">
    <property type="entry name" value="Rossmann-like_a/b/a_fold"/>
</dbReference>
<dbReference type="Pfam" id="PF02698">
    <property type="entry name" value="DUF218"/>
    <property type="match status" value="1"/>
</dbReference>
<protein>
    <recommendedName>
        <fullName evidence="2">DUF218 domain-containing protein</fullName>
    </recommendedName>
</protein>
<dbReference type="Gene3D" id="3.40.50.620">
    <property type="entry name" value="HUPs"/>
    <property type="match status" value="1"/>
</dbReference>
<evidence type="ECO:0000313" key="4">
    <source>
        <dbReference type="Proteomes" id="UP000242754"/>
    </source>
</evidence>
<feature type="domain" description="DUF218" evidence="2">
    <location>
        <begin position="164"/>
        <end position="312"/>
    </location>
</feature>
<feature type="transmembrane region" description="Helical" evidence="1">
    <location>
        <begin position="56"/>
        <end position="85"/>
    </location>
</feature>
<keyword evidence="1" id="KW-0472">Membrane</keyword>
<keyword evidence="1" id="KW-1133">Transmembrane helix</keyword>
<dbReference type="EMBL" id="FJNE01000004">
    <property type="protein sequence ID" value="CZQ94169.1"/>
    <property type="molecule type" value="Genomic_DNA"/>
</dbReference>
<name>A0A143YN26_9LACT</name>
<reference evidence="3 4" key="1">
    <citation type="submission" date="2016-02" db="EMBL/GenBank/DDBJ databases">
        <authorList>
            <person name="Wen L."/>
            <person name="He K."/>
            <person name="Yang H."/>
        </authorList>
    </citation>
    <scope>NUCLEOTIDE SEQUENCE [LARGE SCALE GENOMIC DNA]</scope>
    <source>
        <strain evidence="3">Trichococcus palustris</strain>
    </source>
</reference>
<dbReference type="PANTHER" id="PTHR30336">
    <property type="entry name" value="INNER MEMBRANE PROTEIN, PROBABLE PERMEASE"/>
    <property type="match status" value="1"/>
</dbReference>
<dbReference type="AlphaFoldDB" id="A0A143YN26"/>
<feature type="transmembrane region" description="Helical" evidence="1">
    <location>
        <begin position="324"/>
        <end position="340"/>
    </location>
</feature>
<feature type="transmembrane region" description="Helical" evidence="1">
    <location>
        <begin position="97"/>
        <end position="120"/>
    </location>
</feature>
<dbReference type="PANTHER" id="PTHR30336:SF18">
    <property type="entry name" value="MEMBRANE PROTEIN"/>
    <property type="match status" value="1"/>
</dbReference>
<proteinExistence type="predicted"/>
<keyword evidence="1" id="KW-0812">Transmembrane</keyword>
<dbReference type="OrthoDB" id="9782395at2"/>
<organism evidence="3 4">
    <name type="scientific">Trichococcus palustris</name>
    <dbReference type="NCBI Taxonomy" id="140314"/>
    <lineage>
        <taxon>Bacteria</taxon>
        <taxon>Bacillati</taxon>
        <taxon>Bacillota</taxon>
        <taxon>Bacilli</taxon>
        <taxon>Lactobacillales</taxon>
        <taxon>Carnobacteriaceae</taxon>
        <taxon>Trichococcus</taxon>
    </lineage>
</organism>
<keyword evidence="4" id="KW-1185">Reference proteome</keyword>
<evidence type="ECO:0000256" key="1">
    <source>
        <dbReference type="SAM" id="Phobius"/>
    </source>
</evidence>
<feature type="transmembrane region" description="Helical" evidence="1">
    <location>
        <begin position="132"/>
        <end position="154"/>
    </location>
</feature>
<gene>
    <name evidence="3" type="ORF">Tpal_1755</name>
</gene>
<dbReference type="GO" id="GO:0005886">
    <property type="term" value="C:plasma membrane"/>
    <property type="evidence" value="ECO:0007669"/>
    <property type="project" value="TreeGrafter"/>
</dbReference>
<dbReference type="GO" id="GO:0000270">
    <property type="term" value="P:peptidoglycan metabolic process"/>
    <property type="evidence" value="ECO:0007669"/>
    <property type="project" value="TreeGrafter"/>
</dbReference>
<evidence type="ECO:0000313" key="3">
    <source>
        <dbReference type="EMBL" id="CZQ94169.1"/>
    </source>
</evidence>
<dbReference type="RefSeq" id="WP_087033314.1">
    <property type="nucleotide sequence ID" value="NZ_FJNE01000004.1"/>
</dbReference>
<sequence length="341" mass="39328">MVFYFLGALSLTVSGALFFTDNRKPGQSYSFMAGVLCLCLGGLQDTSFLQIAWVRYFVIVSWFLLGMLSPFVFFFMGIAFVVNGLKLLKREGWSKRYTVLVLLGVAILTLVVLFLLNYFLFNDIVIWKFMRLLGYVIIYFTLAFVGFLFATIFYRVVRLRYDKDFVIVLGAELLPNGEISPLLRSRLDKTVQFYRRQVKRTVKIPCRLIVSGGEGADEPFSEAYAMKRYLIKKGIPAEVIIEEAQSLNTYQNLLYSKDIMDRLKRDYKCIFITNTFHVFRSSVYARRVGLKAKGLGARTDLYYLPYAFFREFIALLLIYGQLNALLLGVVFSFGIIRVYLQ</sequence>
<dbReference type="InterPro" id="IPR051599">
    <property type="entry name" value="Cell_Envelope_Assoc"/>
</dbReference>
<dbReference type="InterPro" id="IPR003848">
    <property type="entry name" value="DUF218"/>
</dbReference>
<dbReference type="CDD" id="cd06259">
    <property type="entry name" value="YdcF-like"/>
    <property type="match status" value="1"/>
</dbReference>
<evidence type="ECO:0000259" key="2">
    <source>
        <dbReference type="Pfam" id="PF02698"/>
    </source>
</evidence>
<dbReference type="Proteomes" id="UP000242754">
    <property type="component" value="Unassembled WGS sequence"/>
</dbReference>
<accession>A0A143YN26</accession>
<dbReference type="GO" id="GO:0043164">
    <property type="term" value="P:Gram-negative-bacterium-type cell wall biogenesis"/>
    <property type="evidence" value="ECO:0007669"/>
    <property type="project" value="TreeGrafter"/>
</dbReference>